<evidence type="ECO:0000313" key="2">
    <source>
        <dbReference type="EMBL" id="GFR23677.1"/>
    </source>
</evidence>
<feature type="region of interest" description="Disordered" evidence="1">
    <location>
        <begin position="197"/>
        <end position="225"/>
    </location>
</feature>
<sequence length="225" mass="25236">MKKTKVIPVLGLNLNLPSDILSTDTKYFSEKKEPLFLKDRFCLCSLYFRPDWVKFSNNIAPKLLLQECWRMVVIDPVVPVTADPVPVDPAVPVPEDSVPVPANPVVPITVNSIFPVSEDPVIPVSKDSDNIIALSYIFIQEIRGFEVPDLNYILSKLNERLMIARNGTFLRLFQILYPLEVGEPANFLFPRKEPTLSVADGHSSRETPSVPNPLSTKTDHEVQSP</sequence>
<accession>A0A8X6LWY0</accession>
<dbReference type="Proteomes" id="UP000887116">
    <property type="component" value="Unassembled WGS sequence"/>
</dbReference>
<comment type="caution">
    <text evidence="2">The sequence shown here is derived from an EMBL/GenBank/DDBJ whole genome shotgun (WGS) entry which is preliminary data.</text>
</comment>
<keyword evidence="3" id="KW-1185">Reference proteome</keyword>
<feature type="compositionally biased region" description="Polar residues" evidence="1">
    <location>
        <begin position="206"/>
        <end position="216"/>
    </location>
</feature>
<organism evidence="2 3">
    <name type="scientific">Trichonephila clavata</name>
    <name type="common">Joro spider</name>
    <name type="synonym">Nephila clavata</name>
    <dbReference type="NCBI Taxonomy" id="2740835"/>
    <lineage>
        <taxon>Eukaryota</taxon>
        <taxon>Metazoa</taxon>
        <taxon>Ecdysozoa</taxon>
        <taxon>Arthropoda</taxon>
        <taxon>Chelicerata</taxon>
        <taxon>Arachnida</taxon>
        <taxon>Araneae</taxon>
        <taxon>Araneomorphae</taxon>
        <taxon>Entelegynae</taxon>
        <taxon>Araneoidea</taxon>
        <taxon>Nephilidae</taxon>
        <taxon>Trichonephila</taxon>
    </lineage>
</organism>
<reference evidence="2" key="1">
    <citation type="submission" date="2020-07" db="EMBL/GenBank/DDBJ databases">
        <title>Multicomponent nature underlies the extraordinary mechanical properties of spider dragline silk.</title>
        <authorList>
            <person name="Kono N."/>
            <person name="Nakamura H."/>
            <person name="Mori M."/>
            <person name="Yoshida Y."/>
            <person name="Ohtoshi R."/>
            <person name="Malay A.D."/>
            <person name="Moran D.A.P."/>
            <person name="Tomita M."/>
            <person name="Numata K."/>
            <person name="Arakawa K."/>
        </authorList>
    </citation>
    <scope>NUCLEOTIDE SEQUENCE</scope>
</reference>
<name>A0A8X6LWY0_TRICU</name>
<evidence type="ECO:0000256" key="1">
    <source>
        <dbReference type="SAM" id="MobiDB-lite"/>
    </source>
</evidence>
<dbReference type="AlphaFoldDB" id="A0A8X6LWY0"/>
<evidence type="ECO:0000313" key="3">
    <source>
        <dbReference type="Proteomes" id="UP000887116"/>
    </source>
</evidence>
<gene>
    <name evidence="2" type="ORF">TNCT_606071</name>
</gene>
<proteinExistence type="predicted"/>
<protein>
    <submittedName>
        <fullName evidence="2">Uncharacterized protein</fullName>
    </submittedName>
</protein>
<dbReference type="EMBL" id="BMAO01028330">
    <property type="protein sequence ID" value="GFR23677.1"/>
    <property type="molecule type" value="Genomic_DNA"/>
</dbReference>